<keyword evidence="3" id="KW-0813">Transport</keyword>
<dbReference type="InterPro" id="IPR025949">
    <property type="entry name" value="PapC-like_C"/>
</dbReference>
<dbReference type="FunFam" id="2.60.40.2610:FF:000001">
    <property type="entry name" value="Outer membrane fimbrial usher protein"/>
    <property type="match status" value="1"/>
</dbReference>
<dbReference type="PANTHER" id="PTHR30451">
    <property type="entry name" value="OUTER MEMBRANE USHER PROTEIN"/>
    <property type="match status" value="1"/>
</dbReference>
<feature type="domain" description="PapC N-terminal" evidence="12">
    <location>
        <begin position="34"/>
        <end position="173"/>
    </location>
</feature>
<comment type="subcellular location">
    <subcellularLocation>
        <location evidence="1">Cell outer membrane</location>
        <topology evidence="1">Multi-pass membrane protein</topology>
    </subcellularLocation>
</comment>
<keyword evidence="7" id="KW-0472">Membrane</keyword>
<dbReference type="Pfam" id="PF13954">
    <property type="entry name" value="PapC_N"/>
    <property type="match status" value="1"/>
</dbReference>
<dbReference type="GO" id="GO:0009279">
    <property type="term" value="C:cell outer membrane"/>
    <property type="evidence" value="ECO:0007669"/>
    <property type="project" value="UniProtKB-SubCell"/>
</dbReference>
<feature type="domain" description="PapC-like C-terminal" evidence="11">
    <location>
        <begin position="771"/>
        <end position="841"/>
    </location>
</feature>
<dbReference type="Pfam" id="PF13953">
    <property type="entry name" value="PapC_C"/>
    <property type="match status" value="1"/>
</dbReference>
<dbReference type="InterPro" id="IPR043142">
    <property type="entry name" value="PapC-like_C_sf"/>
</dbReference>
<evidence type="ECO:0000256" key="6">
    <source>
        <dbReference type="ARBA" id="ARBA00022729"/>
    </source>
</evidence>
<feature type="compositionally biased region" description="Polar residues" evidence="9">
    <location>
        <begin position="632"/>
        <end position="658"/>
    </location>
</feature>
<evidence type="ECO:0000256" key="8">
    <source>
        <dbReference type="ARBA" id="ARBA00023237"/>
    </source>
</evidence>
<dbReference type="HOGENOM" id="CLU_009120_1_0_6"/>
<keyword evidence="8" id="KW-0998">Cell outer membrane</keyword>
<evidence type="ECO:0000256" key="10">
    <source>
        <dbReference type="SAM" id="SignalP"/>
    </source>
</evidence>
<proteinExistence type="inferred from homology"/>
<evidence type="ECO:0000256" key="4">
    <source>
        <dbReference type="ARBA" id="ARBA00022452"/>
    </source>
</evidence>
<dbReference type="PANTHER" id="PTHR30451:SF20">
    <property type="entry name" value="FIMBRIAE USHER"/>
    <property type="match status" value="1"/>
</dbReference>
<keyword evidence="4" id="KW-1134">Transmembrane beta strand</keyword>
<dbReference type="KEGG" id="ypa:YPA_1298"/>
<dbReference type="SUPFAM" id="SSF141729">
    <property type="entry name" value="FimD N-terminal domain-like"/>
    <property type="match status" value="1"/>
</dbReference>
<dbReference type="PATRIC" id="fig|360102.15.peg.4397"/>
<dbReference type="GO" id="GO:0015473">
    <property type="term" value="F:fimbrial usher porin activity"/>
    <property type="evidence" value="ECO:0007669"/>
    <property type="project" value="InterPro"/>
</dbReference>
<evidence type="ECO:0000256" key="1">
    <source>
        <dbReference type="ARBA" id="ARBA00004571"/>
    </source>
</evidence>
<keyword evidence="5" id="KW-0812">Transmembrane</keyword>
<dbReference type="Gene3D" id="2.60.40.2070">
    <property type="match status" value="1"/>
</dbReference>
<dbReference type="Gene3D" id="2.60.40.2610">
    <property type="entry name" value="Outer membrane usher protein FimD, plug domain"/>
    <property type="match status" value="1"/>
</dbReference>
<organism evidence="13 14">
    <name type="scientific">Yersinia pestis bv. Antiqua (strain Antiqua)</name>
    <dbReference type="NCBI Taxonomy" id="360102"/>
    <lineage>
        <taxon>Bacteria</taxon>
        <taxon>Pseudomonadati</taxon>
        <taxon>Pseudomonadota</taxon>
        <taxon>Gammaproteobacteria</taxon>
        <taxon>Enterobacterales</taxon>
        <taxon>Yersiniaceae</taxon>
        <taxon>Yersinia</taxon>
    </lineage>
</organism>
<evidence type="ECO:0000313" key="13">
    <source>
        <dbReference type="EMBL" id="ABG13265.1"/>
    </source>
</evidence>
<feature type="signal peptide" evidence="10">
    <location>
        <begin position="1"/>
        <end position="23"/>
    </location>
</feature>
<dbReference type="InterPro" id="IPR042186">
    <property type="entry name" value="FimD_plug_dom"/>
</dbReference>
<evidence type="ECO:0000256" key="9">
    <source>
        <dbReference type="SAM" id="MobiDB-lite"/>
    </source>
</evidence>
<dbReference type="AlphaFoldDB" id="A0A0E1NVY0"/>
<evidence type="ECO:0000256" key="7">
    <source>
        <dbReference type="ARBA" id="ARBA00023136"/>
    </source>
</evidence>
<reference evidence="13 14" key="1">
    <citation type="journal article" date="2006" name="J. Bacteriol.">
        <title>Complete genome sequence of Yersinia pestis strains Antiqua and Nepal516: evidence of gene reduction in an emerging pathogen.</title>
        <authorList>
            <person name="Chain P.S."/>
            <person name="Hu P."/>
            <person name="Malfatti S.A."/>
            <person name="Radnedge L."/>
            <person name="Larimer F."/>
            <person name="Vergez L.M."/>
            <person name="Worsham P."/>
            <person name="Chu M.C."/>
            <person name="Andersen G.L."/>
        </authorList>
    </citation>
    <scope>NUCLEOTIDE SEQUENCE [LARGE SCALE GENOMIC DNA]</scope>
    <source>
        <strain evidence="13 14">Antiqua</strain>
    </source>
</reference>
<dbReference type="InterPro" id="IPR025885">
    <property type="entry name" value="PapC_N"/>
</dbReference>
<dbReference type="InterPro" id="IPR037224">
    <property type="entry name" value="PapC_N_sf"/>
</dbReference>
<dbReference type="GO" id="GO:0009297">
    <property type="term" value="P:pilus assembly"/>
    <property type="evidence" value="ECO:0007669"/>
    <property type="project" value="InterPro"/>
</dbReference>
<feature type="chain" id="PRO_5010416405" evidence="10">
    <location>
        <begin position="24"/>
        <end position="863"/>
    </location>
</feature>
<dbReference type="SMR" id="A0A0E1NVY0"/>
<protein>
    <submittedName>
        <fullName evidence="13">Fimbrial usher protein</fullName>
    </submittedName>
</protein>
<accession>A0A0E1NVY0</accession>
<comment type="similarity">
    <text evidence="2">Belongs to the fimbrial export usher family.</text>
</comment>
<keyword evidence="6 10" id="KW-0732">Signal</keyword>
<dbReference type="Gene3D" id="2.60.40.3110">
    <property type="match status" value="1"/>
</dbReference>
<dbReference type="InterPro" id="IPR000015">
    <property type="entry name" value="Fimb_usher"/>
</dbReference>
<dbReference type="EMBL" id="CP000308">
    <property type="protein sequence ID" value="ABG13265.1"/>
    <property type="molecule type" value="Genomic_DNA"/>
</dbReference>
<evidence type="ECO:0000256" key="2">
    <source>
        <dbReference type="ARBA" id="ARBA00008064"/>
    </source>
</evidence>
<dbReference type="Proteomes" id="UP000001971">
    <property type="component" value="Chromosome"/>
</dbReference>
<evidence type="ECO:0000259" key="12">
    <source>
        <dbReference type="Pfam" id="PF13954"/>
    </source>
</evidence>
<evidence type="ECO:0000313" key="14">
    <source>
        <dbReference type="Proteomes" id="UP000001971"/>
    </source>
</evidence>
<dbReference type="Gene3D" id="3.10.20.410">
    <property type="match status" value="1"/>
</dbReference>
<dbReference type="FunFam" id="2.60.40.3110:FF:000001">
    <property type="entry name" value="Putative fimbrial outer membrane usher"/>
    <property type="match status" value="1"/>
</dbReference>
<name>A0A0E1NVY0_YERPA</name>
<evidence type="ECO:0000256" key="3">
    <source>
        <dbReference type="ARBA" id="ARBA00022448"/>
    </source>
</evidence>
<evidence type="ECO:0000256" key="5">
    <source>
        <dbReference type="ARBA" id="ARBA00022692"/>
    </source>
</evidence>
<gene>
    <name evidence="13" type="ordered locus">YPA_1298</name>
</gene>
<dbReference type="Pfam" id="PF00577">
    <property type="entry name" value="Usher"/>
    <property type="match status" value="1"/>
</dbReference>
<feature type="region of interest" description="Disordered" evidence="9">
    <location>
        <begin position="632"/>
        <end position="661"/>
    </location>
</feature>
<evidence type="ECO:0000259" key="11">
    <source>
        <dbReference type="Pfam" id="PF13953"/>
    </source>
</evidence>
<sequence length="863" mass="94283" precursor="true">MRIAPWLSCLLTQSLLVTHISSAADNNNQDDYIFDDALVRGSSLGLGSIARFNKKNSYDAGQYQVDMYMNNKFVDRLKMLFVDKDNSVEPCLSVAQLLQAGVKEEALKTADPKTPCLAFQSILPASDFRFDHAKLRFDLSIPQKFVKNVPRGYVDPKNLTAGNTIGFSNYNLNQYHVDYNKEGIKRTTNSTYLSLNSGINIGMWRFRQQGSLRYDASRGTNWTSNRLYSQRALPTIGSEITLGETFSSGQFFSSLGFLGVALSTDDRMLPESQRGYAPVVRGIARTNARVMVYQNNRSIYQTTVSPGAFEFNDLSVTHFGGDLTVEINEADGSVSTFQVPFASVPESLRPGYSRYSFAAGQVRDVGNNETFSELTYQQGISNAITANTGIRLASGYQAIMLGGVFTHYIGALGLNTTYSHARLPDGEQQQGWMAKASFSRTFQPTNTTLSVAGYRYSTDGYRDLSDVLGVRATSNDSSWNSSTYRQRSRAEISLNQNFHRYGSLYLTASSQDYRDDRSRDSQLQLGYSNTFWRNTSFNLAISQQKTGGANKIYFVDPGSGMPASNGANTLATRETVAQMSISFPLGGSSSAPYVSAGAVNSRTSGASYQTSLSGTMGSDQTAGYSVDVARNEPTNENTLSGSLQKQLPTTSLSGSASRSPGYWQGSASARGSVAFHRGGVTLGPYLSDTFALIEAKGASGAKVMYGQGARIDRFGYALVPTLTPYRYNTLSLDPDGMDFNTELQDGERQIAPYAGSTVKVTFRTLNGYPALITIKMPDGSQLPMGTVVYNYNGKGTNDKNDIVGMVGQSSQAYLRAEELSGTLTLVWGESSKERCQLDYDLGKPTDNDKQLYKLDALCVAVQQ</sequence>